<evidence type="ECO:0000256" key="1">
    <source>
        <dbReference type="ARBA" id="ARBA00009820"/>
    </source>
</evidence>
<dbReference type="Pfam" id="PF07676">
    <property type="entry name" value="PD40"/>
    <property type="match status" value="2"/>
</dbReference>
<evidence type="ECO:0008006" key="4">
    <source>
        <dbReference type="Google" id="ProtNLM"/>
    </source>
</evidence>
<dbReference type="Gene3D" id="2.120.10.30">
    <property type="entry name" value="TolB, C-terminal domain"/>
    <property type="match status" value="2"/>
</dbReference>
<dbReference type="EMBL" id="JBEXIP010000014">
    <property type="protein sequence ID" value="MET8434961.1"/>
    <property type="molecule type" value="Genomic_DNA"/>
</dbReference>
<dbReference type="RefSeq" id="WP_356710384.1">
    <property type="nucleotide sequence ID" value="NZ_JBEXIP010000014.1"/>
</dbReference>
<dbReference type="PANTHER" id="PTHR36842:SF1">
    <property type="entry name" value="PROTEIN TOLB"/>
    <property type="match status" value="1"/>
</dbReference>
<evidence type="ECO:0000313" key="2">
    <source>
        <dbReference type="EMBL" id="MET8434961.1"/>
    </source>
</evidence>
<dbReference type="InterPro" id="IPR011659">
    <property type="entry name" value="WD40"/>
</dbReference>
<comment type="caution">
    <text evidence="2">The sequence shown here is derived from an EMBL/GenBank/DDBJ whole genome shotgun (WGS) entry which is preliminary data.</text>
</comment>
<proteinExistence type="inferred from homology"/>
<protein>
    <recommendedName>
        <fullName evidence="4">WD40 repeat protein</fullName>
    </recommendedName>
</protein>
<reference evidence="2 3" key="1">
    <citation type="submission" date="2024-06" db="EMBL/GenBank/DDBJ databases">
        <title>The Natural Products Discovery Center: Release of the First 8490 Sequenced Strains for Exploring Actinobacteria Biosynthetic Diversity.</title>
        <authorList>
            <person name="Kalkreuter E."/>
            <person name="Kautsar S.A."/>
            <person name="Yang D."/>
            <person name="Bader C.D."/>
            <person name="Teijaro C.N."/>
            <person name="Fluegel L."/>
            <person name="Davis C.M."/>
            <person name="Simpson J.R."/>
            <person name="Lauterbach L."/>
            <person name="Steele A.D."/>
            <person name="Gui C."/>
            <person name="Meng S."/>
            <person name="Li G."/>
            <person name="Viehrig K."/>
            <person name="Ye F."/>
            <person name="Su P."/>
            <person name="Kiefer A.F."/>
            <person name="Nichols A."/>
            <person name="Cepeda A.J."/>
            <person name="Yan W."/>
            <person name="Fan B."/>
            <person name="Jiang Y."/>
            <person name="Adhikari A."/>
            <person name="Zheng C.-J."/>
            <person name="Schuster L."/>
            <person name="Cowan T.M."/>
            <person name="Smanski M.J."/>
            <person name="Chevrette M.G."/>
            <person name="De Carvalho L.P.S."/>
            <person name="Shen B."/>
        </authorList>
    </citation>
    <scope>NUCLEOTIDE SEQUENCE [LARGE SCALE GENOMIC DNA]</scope>
    <source>
        <strain evidence="2 3">NPDC005137</strain>
    </source>
</reference>
<comment type="similarity">
    <text evidence="1">Belongs to the TolB family.</text>
</comment>
<organism evidence="2 3">
    <name type="scientific">Streptomyces sp. 900116325</name>
    <dbReference type="NCBI Taxonomy" id="3154295"/>
    <lineage>
        <taxon>Bacteria</taxon>
        <taxon>Bacillati</taxon>
        <taxon>Actinomycetota</taxon>
        <taxon>Actinomycetes</taxon>
        <taxon>Kitasatosporales</taxon>
        <taxon>Streptomycetaceae</taxon>
        <taxon>Streptomyces</taxon>
    </lineage>
</organism>
<dbReference type="InterPro" id="IPR011042">
    <property type="entry name" value="6-blade_b-propeller_TolB-like"/>
</dbReference>
<evidence type="ECO:0000313" key="3">
    <source>
        <dbReference type="Proteomes" id="UP001550044"/>
    </source>
</evidence>
<sequence length="297" mass="31344">MRRACHCREPQAPGERGGAGLITATDYSAGSPATVALDPATGSVTTTFAQAAEDGVVSPKGSRVAYIQRRDTCIPQDEGCMYARDLVIAEADGSDRRVLAQGVQPEDATAPYVGHPDWSPNGKRVVYDSPRGLEWIATDGTGAEVLTSGSRGTFSPDGRSIAFLKTTSYETPDGWESGADVYVLDLATREVRAVTTDHQAWSTPADWSPDGQRVVQSTEHGLRITDVTTGAATEPQWPTPVSGVQNPVFSPDGSRIAFTAVDDLAGTSGVYVVDATDGGDLGVITDRPVTLTDWLAD</sequence>
<dbReference type="Proteomes" id="UP001550044">
    <property type="component" value="Unassembled WGS sequence"/>
</dbReference>
<accession>A0ABV2UAU2</accession>
<gene>
    <name evidence="2" type="ORF">ABZV61_19600</name>
</gene>
<dbReference type="PANTHER" id="PTHR36842">
    <property type="entry name" value="PROTEIN TOLB HOMOLOG"/>
    <property type="match status" value="1"/>
</dbReference>
<keyword evidence="3" id="KW-1185">Reference proteome</keyword>
<dbReference type="SUPFAM" id="SSF82171">
    <property type="entry name" value="DPP6 N-terminal domain-like"/>
    <property type="match status" value="1"/>
</dbReference>
<name>A0ABV2UAU2_9ACTN</name>